<sequence>PGTSDGSGVGSVTTSSPVNKRRVFSGRKWLPPPLRKLSQGKVEKGATSTAPDRPPLKKTGSDKRFKLPAGDMGNKQGSEKEEEDQGTTQTSVPASTSAARTTYSSQENGEEGEEELPPLPPPMKPINEPILVSSQGSSSGTEENPGKRV</sequence>
<proteinExistence type="predicted"/>
<reference evidence="2" key="2">
    <citation type="submission" date="2023-05" db="EMBL/GenBank/DDBJ databases">
        <authorList>
            <person name="Fouks B."/>
        </authorList>
    </citation>
    <scope>NUCLEOTIDE SEQUENCE</scope>
    <source>
        <strain evidence="2">Stay&amp;Tobe</strain>
        <tissue evidence="2">Testes</tissue>
    </source>
</reference>
<keyword evidence="3" id="KW-1185">Reference proteome</keyword>
<feature type="region of interest" description="Disordered" evidence="1">
    <location>
        <begin position="1"/>
        <end position="149"/>
    </location>
</feature>
<dbReference type="AlphaFoldDB" id="A0AAD7Z6M6"/>
<gene>
    <name evidence="2" type="ORF">L9F63_008250</name>
</gene>
<evidence type="ECO:0000313" key="2">
    <source>
        <dbReference type="EMBL" id="KAJ9574577.1"/>
    </source>
</evidence>
<evidence type="ECO:0000313" key="3">
    <source>
        <dbReference type="Proteomes" id="UP001233999"/>
    </source>
</evidence>
<comment type="caution">
    <text evidence="2">The sequence shown here is derived from an EMBL/GenBank/DDBJ whole genome shotgun (WGS) entry which is preliminary data.</text>
</comment>
<feature type="non-terminal residue" evidence="2">
    <location>
        <position position="149"/>
    </location>
</feature>
<protein>
    <submittedName>
        <fullName evidence="2">Uncharacterized protein</fullName>
    </submittedName>
</protein>
<feature type="compositionally biased region" description="Low complexity" evidence="1">
    <location>
        <begin position="94"/>
        <end position="107"/>
    </location>
</feature>
<feature type="non-terminal residue" evidence="2">
    <location>
        <position position="1"/>
    </location>
</feature>
<name>A0AAD7Z6M6_DIPPU</name>
<feature type="compositionally biased region" description="Polar residues" evidence="1">
    <location>
        <begin position="132"/>
        <end position="142"/>
    </location>
</feature>
<dbReference type="EMBL" id="JASPKZ010010275">
    <property type="protein sequence ID" value="KAJ9574577.1"/>
    <property type="molecule type" value="Genomic_DNA"/>
</dbReference>
<evidence type="ECO:0000256" key="1">
    <source>
        <dbReference type="SAM" id="MobiDB-lite"/>
    </source>
</evidence>
<accession>A0AAD7Z6M6</accession>
<organism evidence="2 3">
    <name type="scientific">Diploptera punctata</name>
    <name type="common">Pacific beetle cockroach</name>
    <dbReference type="NCBI Taxonomy" id="6984"/>
    <lineage>
        <taxon>Eukaryota</taxon>
        <taxon>Metazoa</taxon>
        <taxon>Ecdysozoa</taxon>
        <taxon>Arthropoda</taxon>
        <taxon>Hexapoda</taxon>
        <taxon>Insecta</taxon>
        <taxon>Pterygota</taxon>
        <taxon>Neoptera</taxon>
        <taxon>Polyneoptera</taxon>
        <taxon>Dictyoptera</taxon>
        <taxon>Blattodea</taxon>
        <taxon>Blaberoidea</taxon>
        <taxon>Blaberidae</taxon>
        <taxon>Diplopterinae</taxon>
        <taxon>Diploptera</taxon>
    </lineage>
</organism>
<dbReference type="Proteomes" id="UP001233999">
    <property type="component" value="Unassembled WGS sequence"/>
</dbReference>
<reference evidence="2" key="1">
    <citation type="journal article" date="2023" name="IScience">
        <title>Live-bearing cockroach genome reveals convergent evolutionary mechanisms linked to viviparity in insects and beyond.</title>
        <authorList>
            <person name="Fouks B."/>
            <person name="Harrison M.C."/>
            <person name="Mikhailova A.A."/>
            <person name="Marchal E."/>
            <person name="English S."/>
            <person name="Carruthers M."/>
            <person name="Jennings E.C."/>
            <person name="Chiamaka E.L."/>
            <person name="Frigard R.A."/>
            <person name="Pippel M."/>
            <person name="Attardo G.M."/>
            <person name="Benoit J.B."/>
            <person name="Bornberg-Bauer E."/>
            <person name="Tobe S.S."/>
        </authorList>
    </citation>
    <scope>NUCLEOTIDE SEQUENCE</scope>
    <source>
        <strain evidence="2">Stay&amp;Tobe</strain>
    </source>
</reference>